<reference evidence="1 2" key="1">
    <citation type="submission" date="2020-02" db="EMBL/GenBank/DDBJ databases">
        <authorList>
            <person name="Ferguson B K."/>
        </authorList>
    </citation>
    <scope>NUCLEOTIDE SEQUENCE [LARGE SCALE GENOMIC DNA]</scope>
</reference>
<accession>A0A6H5GAW1</accession>
<organism evidence="1 2">
    <name type="scientific">Nesidiocoris tenuis</name>
    <dbReference type="NCBI Taxonomy" id="355587"/>
    <lineage>
        <taxon>Eukaryota</taxon>
        <taxon>Metazoa</taxon>
        <taxon>Ecdysozoa</taxon>
        <taxon>Arthropoda</taxon>
        <taxon>Hexapoda</taxon>
        <taxon>Insecta</taxon>
        <taxon>Pterygota</taxon>
        <taxon>Neoptera</taxon>
        <taxon>Paraneoptera</taxon>
        <taxon>Hemiptera</taxon>
        <taxon>Heteroptera</taxon>
        <taxon>Panheteroptera</taxon>
        <taxon>Cimicomorpha</taxon>
        <taxon>Miridae</taxon>
        <taxon>Dicyphina</taxon>
        <taxon>Nesidiocoris</taxon>
    </lineage>
</organism>
<proteinExistence type="predicted"/>
<sequence>MLMKIDELQDRDRDIKEIKDNIDQYLQYRIEKGILFNFTKKKKLNASICHGPVLSRHEVPNFKLLSDATKYPVLLE</sequence>
<gene>
    <name evidence="1" type="ORF">NTEN_LOCUS5246</name>
</gene>
<evidence type="ECO:0000313" key="2">
    <source>
        <dbReference type="Proteomes" id="UP000479000"/>
    </source>
</evidence>
<protein>
    <submittedName>
        <fullName evidence="1">Uncharacterized protein</fullName>
    </submittedName>
</protein>
<dbReference type="Proteomes" id="UP000479000">
    <property type="component" value="Unassembled WGS sequence"/>
</dbReference>
<dbReference type="AlphaFoldDB" id="A0A6H5GAW1"/>
<name>A0A6H5GAW1_9HEMI</name>
<keyword evidence="2" id="KW-1185">Reference proteome</keyword>
<evidence type="ECO:0000313" key="1">
    <source>
        <dbReference type="EMBL" id="CAA9998963.1"/>
    </source>
</evidence>
<dbReference type="EMBL" id="CADCXU010007880">
    <property type="protein sequence ID" value="CAA9998963.1"/>
    <property type="molecule type" value="Genomic_DNA"/>
</dbReference>